<accession>A0ABR8W9Z9</accession>
<dbReference type="RefSeq" id="WP_191714522.1">
    <property type="nucleotide sequence ID" value="NZ_JACSPU010000001.1"/>
</dbReference>
<comment type="caution">
    <text evidence="1">The sequence shown here is derived from an EMBL/GenBank/DDBJ whole genome shotgun (WGS) entry which is preliminary data.</text>
</comment>
<dbReference type="Gene3D" id="3.30.40.30">
    <property type="entry name" value="YqaI domain"/>
    <property type="match status" value="1"/>
</dbReference>
<dbReference type="EMBL" id="JACSPU010000001">
    <property type="protein sequence ID" value="MBD8013855.1"/>
    <property type="molecule type" value="Genomic_DNA"/>
</dbReference>
<evidence type="ECO:0000313" key="2">
    <source>
        <dbReference type="Proteomes" id="UP000658980"/>
    </source>
</evidence>
<organism evidence="1 2">
    <name type="scientific">Planococcus wigleyi</name>
    <dbReference type="NCBI Taxonomy" id="2762216"/>
    <lineage>
        <taxon>Bacteria</taxon>
        <taxon>Bacillati</taxon>
        <taxon>Bacillota</taxon>
        <taxon>Bacilli</taxon>
        <taxon>Bacillales</taxon>
        <taxon>Caryophanaceae</taxon>
        <taxon>Planococcus</taxon>
    </lineage>
</organism>
<gene>
    <name evidence="1" type="ORF">H9630_03410</name>
</gene>
<dbReference type="InterPro" id="IPR023118">
    <property type="entry name" value="YqaI_dom_sf"/>
</dbReference>
<sequence length="119" mass="13921">MTINVEDLQEYKDAKDLEARMYKLPSEAQTVIIQNIISQTSWHGPVDLKWMENEIASQEKLERMFGKPVDDHPVEDMFGLEIRTGDKWFEDGAGRVVLEENEENYLIEVAKVQFYRAIK</sequence>
<protein>
    <submittedName>
        <fullName evidence="1">Uncharacterized protein</fullName>
    </submittedName>
</protein>
<dbReference type="SUPFAM" id="SSF160713">
    <property type="entry name" value="YqaI-like"/>
    <property type="match status" value="1"/>
</dbReference>
<reference evidence="1 2" key="1">
    <citation type="submission" date="2020-08" db="EMBL/GenBank/DDBJ databases">
        <title>A Genomic Blueprint of the Chicken Gut Microbiome.</title>
        <authorList>
            <person name="Gilroy R."/>
            <person name="Ravi A."/>
            <person name="Getino M."/>
            <person name="Pursley I."/>
            <person name="Horton D.L."/>
            <person name="Alikhan N.-F."/>
            <person name="Baker D."/>
            <person name="Gharbi K."/>
            <person name="Hall N."/>
            <person name="Watson M."/>
            <person name="Adriaenssens E.M."/>
            <person name="Foster-Nyarko E."/>
            <person name="Jarju S."/>
            <person name="Secka A."/>
            <person name="Antonio M."/>
            <person name="Oren A."/>
            <person name="Chaudhuri R."/>
            <person name="La Ragione R.M."/>
            <person name="Hildebrand F."/>
            <person name="Pallen M.J."/>
        </authorList>
    </citation>
    <scope>NUCLEOTIDE SEQUENCE [LARGE SCALE GENOMIC DNA]</scope>
    <source>
        <strain evidence="1 2">Sa1BUA13</strain>
    </source>
</reference>
<name>A0ABR8W9Z9_9BACL</name>
<proteinExistence type="predicted"/>
<evidence type="ECO:0000313" key="1">
    <source>
        <dbReference type="EMBL" id="MBD8013855.1"/>
    </source>
</evidence>
<keyword evidence="2" id="KW-1185">Reference proteome</keyword>
<dbReference type="Proteomes" id="UP000658980">
    <property type="component" value="Unassembled WGS sequence"/>
</dbReference>